<evidence type="ECO:0000256" key="1">
    <source>
        <dbReference type="SAM" id="SignalP"/>
    </source>
</evidence>
<comment type="caution">
    <text evidence="2">The sequence shown here is derived from an EMBL/GenBank/DDBJ whole genome shotgun (WGS) entry which is preliminary data.</text>
</comment>
<proteinExistence type="predicted"/>
<evidence type="ECO:0000313" key="3">
    <source>
        <dbReference type="Proteomes" id="UP000462931"/>
    </source>
</evidence>
<dbReference type="Gene3D" id="3.30.110.170">
    <property type="entry name" value="Protein of unknown function (DUF541), domain 1"/>
    <property type="match status" value="1"/>
</dbReference>
<sequence>MKKLVLTFVALVFVAQAFAQADLRKKIEVNGSAEMEITPDEIYVGISLKEYMKDAKRKVSISTLEKQLQAAVLKAGIPSEDFMINNMSSYTNYWEKKKDPAFLASKQYRLKVKDLSNLDAIIAAVDAQGIAYTNIESYSHSKIEAYKNELKVKALKNAKEKATALVESIGEKLGGVLLIQDHNSDFTPQPMLYKTMAVRAEMADAGAMPDIDFKKIKLNYTINAAFEIK</sequence>
<keyword evidence="1" id="KW-0732">Signal</keyword>
<dbReference type="InterPro" id="IPR052022">
    <property type="entry name" value="26kDa_periplasmic_antigen"/>
</dbReference>
<dbReference type="AlphaFoldDB" id="A0A7K0FPR4"/>
<protein>
    <submittedName>
        <fullName evidence="2">DUF541 domain-containing protein</fullName>
    </submittedName>
</protein>
<keyword evidence="3" id="KW-1185">Reference proteome</keyword>
<reference evidence="2 3" key="1">
    <citation type="submission" date="2019-11" db="EMBL/GenBank/DDBJ databases">
        <authorList>
            <person name="Cheng Q."/>
            <person name="Yang Z."/>
        </authorList>
    </citation>
    <scope>NUCLEOTIDE SEQUENCE [LARGE SCALE GENOMIC DNA]</scope>
    <source>
        <strain evidence="2 3">HX-22-1</strain>
    </source>
</reference>
<dbReference type="Gene3D" id="3.30.70.2970">
    <property type="entry name" value="Protein of unknown function (DUF541), domain 2"/>
    <property type="match status" value="1"/>
</dbReference>
<dbReference type="Proteomes" id="UP000462931">
    <property type="component" value="Unassembled WGS sequence"/>
</dbReference>
<dbReference type="Pfam" id="PF04402">
    <property type="entry name" value="SIMPL"/>
    <property type="match status" value="1"/>
</dbReference>
<dbReference type="PANTHER" id="PTHR34387:SF1">
    <property type="entry name" value="PERIPLASMIC IMMUNOGENIC PROTEIN"/>
    <property type="match status" value="1"/>
</dbReference>
<dbReference type="PANTHER" id="PTHR34387">
    <property type="entry name" value="SLR1258 PROTEIN"/>
    <property type="match status" value="1"/>
</dbReference>
<name>A0A7K0FPR4_9SPHI</name>
<dbReference type="InterPro" id="IPR007497">
    <property type="entry name" value="SIMPL/DUF541"/>
</dbReference>
<accession>A0A7K0FPR4</accession>
<dbReference type="EMBL" id="WKJI01000003">
    <property type="protein sequence ID" value="MRX47842.1"/>
    <property type="molecule type" value="Genomic_DNA"/>
</dbReference>
<feature type="chain" id="PRO_5029851563" evidence="1">
    <location>
        <begin position="20"/>
        <end position="229"/>
    </location>
</feature>
<dbReference type="GO" id="GO:0006974">
    <property type="term" value="P:DNA damage response"/>
    <property type="evidence" value="ECO:0007669"/>
    <property type="project" value="TreeGrafter"/>
</dbReference>
<gene>
    <name evidence="2" type="ORF">GJJ64_11625</name>
</gene>
<dbReference type="RefSeq" id="WP_154287957.1">
    <property type="nucleotide sequence ID" value="NZ_WKJI01000003.1"/>
</dbReference>
<organism evidence="2 3">
    <name type="scientific">Pedobacter puniceum</name>
    <dbReference type="NCBI Taxonomy" id="2666136"/>
    <lineage>
        <taxon>Bacteria</taxon>
        <taxon>Pseudomonadati</taxon>
        <taxon>Bacteroidota</taxon>
        <taxon>Sphingobacteriia</taxon>
        <taxon>Sphingobacteriales</taxon>
        <taxon>Sphingobacteriaceae</taxon>
        <taxon>Pedobacter</taxon>
    </lineage>
</organism>
<evidence type="ECO:0000313" key="2">
    <source>
        <dbReference type="EMBL" id="MRX47842.1"/>
    </source>
</evidence>
<feature type="signal peptide" evidence="1">
    <location>
        <begin position="1"/>
        <end position="19"/>
    </location>
</feature>